<dbReference type="GO" id="GO:0046354">
    <property type="term" value="P:mannan biosynthetic process"/>
    <property type="evidence" value="ECO:0007669"/>
    <property type="project" value="UniProtKB-ARBA"/>
</dbReference>
<keyword evidence="8" id="KW-1133">Transmembrane helix</keyword>
<comment type="pathway">
    <text evidence="2">Protein modification; protein glycosylation.</text>
</comment>
<proteinExistence type="inferred from homology"/>
<keyword evidence="13" id="KW-1185">Reference proteome</keyword>
<organism evidence="12 13">
    <name type="scientific">Pachysolen tannophilus NRRL Y-2460</name>
    <dbReference type="NCBI Taxonomy" id="669874"/>
    <lineage>
        <taxon>Eukaryota</taxon>
        <taxon>Fungi</taxon>
        <taxon>Dikarya</taxon>
        <taxon>Ascomycota</taxon>
        <taxon>Saccharomycotina</taxon>
        <taxon>Pichiomycetes</taxon>
        <taxon>Pachysolenaceae</taxon>
        <taxon>Pachysolen</taxon>
    </lineage>
</organism>
<dbReference type="SUPFAM" id="SSF53448">
    <property type="entry name" value="Nucleotide-diphospho-sugar transferases"/>
    <property type="match status" value="1"/>
</dbReference>
<keyword evidence="4" id="KW-0328">Glycosyltransferase</keyword>
<evidence type="ECO:0000256" key="7">
    <source>
        <dbReference type="ARBA" id="ARBA00022968"/>
    </source>
</evidence>
<sequence length="614" mass="70658">MFNEPALLSAEKLDDPSMTYNHLVDLFDDEIFSKETLENKCLGYFQELHGYDPNWNISKLEHLTYHRKIADEMVDFKSYYRKECENEWQRLEIVDKKMRQQVCSSVRSAILGQFKENKMIENSIFNYVGHLKAYNKCFIESKETARKFGIEADRTVLKNLEQRLFPWLTGKQPIFTRWTGQAISNYIPKINKDGDITKLKDNTDADINSFCITDLTNNMYGKGIVMTFGDHQLKEAINAIKVLRYLRNDLPIQIIHKGDLSQDSQNSLISIARENLTAIDHSLQELWFVDVSISIQESYKKNFENFANKWLSVLFNSFDEIFFLDHDATVFYPPAYFFDELQAYKENNAFFFRDREFKYDIKENYLKFYKSLLPSTLDNKLFKIEMDSSVLETNFFKGLSRHFVDSGVVLMKRSTHLGGILTAIHLQMWSPTSASVYGDKELFWLGQTIVGNSFAISENPAGSSGLIKGDGITKKTHDICSSQLTHISDIDNHSILWINGGLESCKVTPMELETAENNINPENVDPNENVVAEKTMLKIEGVIIPPDATNSFPNSDGEPETGWKFKMNPPTCGGYSYCAYEKVGPLKNPVLGRLIRYDTREVEKYNKLIEVCFA</sequence>
<evidence type="ECO:0000256" key="11">
    <source>
        <dbReference type="ARBA" id="ARBA00023180"/>
    </source>
</evidence>
<evidence type="ECO:0000256" key="8">
    <source>
        <dbReference type="ARBA" id="ARBA00022989"/>
    </source>
</evidence>
<keyword evidence="10" id="KW-0472">Membrane</keyword>
<dbReference type="STRING" id="669874.A0A1E4U2I0"/>
<evidence type="ECO:0000256" key="5">
    <source>
        <dbReference type="ARBA" id="ARBA00022679"/>
    </source>
</evidence>
<evidence type="ECO:0000256" key="9">
    <source>
        <dbReference type="ARBA" id="ARBA00023034"/>
    </source>
</evidence>
<dbReference type="GO" id="GO:0000139">
    <property type="term" value="C:Golgi membrane"/>
    <property type="evidence" value="ECO:0007669"/>
    <property type="project" value="UniProtKB-SubCell"/>
</dbReference>
<evidence type="ECO:0008006" key="14">
    <source>
        <dbReference type="Google" id="ProtNLM"/>
    </source>
</evidence>
<evidence type="ECO:0000256" key="10">
    <source>
        <dbReference type="ARBA" id="ARBA00023136"/>
    </source>
</evidence>
<dbReference type="OrthoDB" id="430354at2759"/>
<dbReference type="Pfam" id="PF11051">
    <property type="entry name" value="Mannosyl_trans3"/>
    <property type="match status" value="1"/>
</dbReference>
<keyword evidence="6" id="KW-0812">Transmembrane</keyword>
<accession>A0A1E4U2I0</accession>
<evidence type="ECO:0000313" key="12">
    <source>
        <dbReference type="EMBL" id="ODV98204.1"/>
    </source>
</evidence>
<dbReference type="EMBL" id="KV454011">
    <property type="protein sequence ID" value="ODV98204.1"/>
    <property type="molecule type" value="Genomic_DNA"/>
</dbReference>
<protein>
    <recommendedName>
        <fullName evidence="14">Glycosyltransferase family 71 protein</fullName>
    </recommendedName>
</protein>
<dbReference type="GO" id="GO:0000033">
    <property type="term" value="F:alpha-1,3-mannosyltransferase activity"/>
    <property type="evidence" value="ECO:0007669"/>
    <property type="project" value="TreeGrafter"/>
</dbReference>
<reference evidence="13" key="1">
    <citation type="submission" date="2016-05" db="EMBL/GenBank/DDBJ databases">
        <title>Comparative genomics of biotechnologically important yeasts.</title>
        <authorList>
            <consortium name="DOE Joint Genome Institute"/>
            <person name="Riley R."/>
            <person name="Haridas S."/>
            <person name="Wolfe K.H."/>
            <person name="Lopes M.R."/>
            <person name="Hittinger C.T."/>
            <person name="Goker M."/>
            <person name="Salamov A."/>
            <person name="Wisecaver J."/>
            <person name="Long T.M."/>
            <person name="Aerts A.L."/>
            <person name="Barry K."/>
            <person name="Choi C."/>
            <person name="Clum A."/>
            <person name="Coughlan A.Y."/>
            <person name="Deshpande S."/>
            <person name="Douglass A.P."/>
            <person name="Hanson S.J."/>
            <person name="Klenk H.-P."/>
            <person name="Labutti K."/>
            <person name="Lapidus A."/>
            <person name="Lindquist E."/>
            <person name="Lipzen A."/>
            <person name="Meier-Kolthoff J.P."/>
            <person name="Ohm R.A."/>
            <person name="Otillar R.P."/>
            <person name="Pangilinan J."/>
            <person name="Peng Y."/>
            <person name="Rokas A."/>
            <person name="Rosa C.A."/>
            <person name="Scheuner C."/>
            <person name="Sibirny A.A."/>
            <person name="Slot J.C."/>
            <person name="Stielow J.B."/>
            <person name="Sun H."/>
            <person name="Kurtzman C.P."/>
            <person name="Blackwell M."/>
            <person name="Grigoriev I.V."/>
            <person name="Jeffries T.W."/>
        </authorList>
    </citation>
    <scope>NUCLEOTIDE SEQUENCE [LARGE SCALE GENOMIC DNA]</scope>
    <source>
        <strain evidence="13">NRRL Y-2460</strain>
    </source>
</reference>
<keyword evidence="11" id="KW-0325">Glycoprotein</keyword>
<evidence type="ECO:0000256" key="1">
    <source>
        <dbReference type="ARBA" id="ARBA00004323"/>
    </source>
</evidence>
<keyword evidence="5" id="KW-0808">Transferase</keyword>
<dbReference type="AlphaFoldDB" id="A0A1E4U2I0"/>
<dbReference type="GO" id="GO:0006493">
    <property type="term" value="P:protein O-linked glycosylation"/>
    <property type="evidence" value="ECO:0007669"/>
    <property type="project" value="TreeGrafter"/>
</dbReference>
<dbReference type="PANTHER" id="PTHR31392">
    <property type="entry name" value="ALPHA-1,3-MANNOSYLTRANSFERASE MNN1-RELATED"/>
    <property type="match status" value="1"/>
</dbReference>
<comment type="subcellular location">
    <subcellularLocation>
        <location evidence="1">Golgi apparatus membrane</location>
        <topology evidence="1">Single-pass type II membrane protein</topology>
    </subcellularLocation>
</comment>
<name>A0A1E4U2I0_PACTA</name>
<keyword evidence="7" id="KW-0735">Signal-anchor</keyword>
<dbReference type="InterPro" id="IPR022751">
    <property type="entry name" value="Alpha_mannosyltransferase"/>
</dbReference>
<dbReference type="Proteomes" id="UP000094236">
    <property type="component" value="Unassembled WGS sequence"/>
</dbReference>
<keyword evidence="9" id="KW-0333">Golgi apparatus</keyword>
<evidence type="ECO:0000313" key="13">
    <source>
        <dbReference type="Proteomes" id="UP000094236"/>
    </source>
</evidence>
<evidence type="ECO:0000256" key="4">
    <source>
        <dbReference type="ARBA" id="ARBA00022676"/>
    </source>
</evidence>
<comment type="similarity">
    <text evidence="3">Belongs to the MNN1/MNT family.</text>
</comment>
<evidence type="ECO:0000256" key="6">
    <source>
        <dbReference type="ARBA" id="ARBA00022692"/>
    </source>
</evidence>
<dbReference type="InterPro" id="IPR029044">
    <property type="entry name" value="Nucleotide-diphossugar_trans"/>
</dbReference>
<evidence type="ECO:0000256" key="3">
    <source>
        <dbReference type="ARBA" id="ARBA00009105"/>
    </source>
</evidence>
<dbReference type="PANTHER" id="PTHR31392:SF1">
    <property type="entry name" value="ALPHA-1,3-MANNOSYLTRANSFERASE MNN1-RELATED"/>
    <property type="match status" value="1"/>
</dbReference>
<gene>
    <name evidence="12" type="ORF">PACTADRAFT_48004</name>
</gene>
<evidence type="ECO:0000256" key="2">
    <source>
        <dbReference type="ARBA" id="ARBA00004922"/>
    </source>
</evidence>